<evidence type="ECO:0000259" key="7">
    <source>
        <dbReference type="PROSITE" id="PS51751"/>
    </source>
</evidence>
<evidence type="ECO:0000256" key="1">
    <source>
        <dbReference type="ARBA" id="ARBA00004141"/>
    </source>
</evidence>
<feature type="transmembrane region" description="Helical" evidence="6">
    <location>
        <begin position="233"/>
        <end position="253"/>
    </location>
</feature>
<organism evidence="8 9">
    <name type="scientific">Mastacembelus armatus</name>
    <name type="common">zig-zag eel</name>
    <dbReference type="NCBI Taxonomy" id="205130"/>
    <lineage>
        <taxon>Eukaryota</taxon>
        <taxon>Metazoa</taxon>
        <taxon>Chordata</taxon>
        <taxon>Craniata</taxon>
        <taxon>Vertebrata</taxon>
        <taxon>Euteleostomi</taxon>
        <taxon>Actinopterygii</taxon>
        <taxon>Neopterygii</taxon>
        <taxon>Teleostei</taxon>
        <taxon>Neoteleostei</taxon>
        <taxon>Acanthomorphata</taxon>
        <taxon>Anabantaria</taxon>
        <taxon>Synbranchiformes</taxon>
        <taxon>Mastacembelidae</taxon>
        <taxon>Mastacembelus</taxon>
    </lineage>
</organism>
<dbReference type="Proteomes" id="UP000261640">
    <property type="component" value="Unplaced"/>
</dbReference>
<evidence type="ECO:0000256" key="6">
    <source>
        <dbReference type="SAM" id="Phobius"/>
    </source>
</evidence>
<evidence type="ECO:0000256" key="2">
    <source>
        <dbReference type="ARBA" id="ARBA00022692"/>
    </source>
</evidence>
<reference evidence="8" key="2">
    <citation type="submission" date="2025-09" db="UniProtKB">
        <authorList>
            <consortium name="Ensembl"/>
        </authorList>
    </citation>
    <scope>IDENTIFICATION</scope>
</reference>
<evidence type="ECO:0000256" key="4">
    <source>
        <dbReference type="ARBA" id="ARBA00023136"/>
    </source>
</evidence>
<dbReference type="InterPro" id="IPR059044">
    <property type="entry name" value="TM_Tm6sf1/2"/>
</dbReference>
<feature type="transmembrane region" description="Helical" evidence="6">
    <location>
        <begin position="87"/>
        <end position="109"/>
    </location>
</feature>
<dbReference type="PANTHER" id="PTHR14568">
    <property type="entry name" value="TRANSMEMBRANE SUPERFAMILY 6 MEMBER 1/2"/>
    <property type="match status" value="1"/>
</dbReference>
<keyword evidence="9" id="KW-1185">Reference proteome</keyword>
<comment type="subcellular location">
    <subcellularLocation>
        <location evidence="1">Membrane</location>
        <topology evidence="1">Multi-pass membrane protein</topology>
    </subcellularLocation>
</comment>
<dbReference type="AlphaFoldDB" id="A0A7N8Y6F2"/>
<evidence type="ECO:0000313" key="9">
    <source>
        <dbReference type="Proteomes" id="UP000261640"/>
    </source>
</evidence>
<proteinExistence type="predicted"/>
<evidence type="ECO:0000256" key="5">
    <source>
        <dbReference type="PROSITE-ProRule" id="PRU01087"/>
    </source>
</evidence>
<dbReference type="PANTHER" id="PTHR14568:SF13">
    <property type="entry name" value="SI:DKEY-19F23.3"/>
    <property type="match status" value="1"/>
</dbReference>
<feature type="transmembrane region" description="Helical" evidence="6">
    <location>
        <begin position="201"/>
        <end position="221"/>
    </location>
</feature>
<evidence type="ECO:0000256" key="3">
    <source>
        <dbReference type="ARBA" id="ARBA00022989"/>
    </source>
</evidence>
<feature type="domain" description="EXPERA" evidence="7">
    <location>
        <begin position="156"/>
        <end position="284"/>
    </location>
</feature>
<dbReference type="Pfam" id="PF26083">
    <property type="entry name" value="TM_Tm6sf2"/>
    <property type="match status" value="1"/>
</dbReference>
<dbReference type="InterPro" id="IPR033118">
    <property type="entry name" value="EXPERA"/>
</dbReference>
<dbReference type="Ensembl" id="ENSMAMT00000039778.1">
    <property type="protein sequence ID" value="ENSMAMP00000060173.1"/>
    <property type="gene ID" value="ENSMAMG00000018786.2"/>
</dbReference>
<feature type="transmembrane region" description="Helical" evidence="6">
    <location>
        <begin position="265"/>
        <end position="285"/>
    </location>
</feature>
<evidence type="ECO:0000313" key="8">
    <source>
        <dbReference type="Ensembl" id="ENSMAMP00000060173.1"/>
    </source>
</evidence>
<keyword evidence="2 5" id="KW-0812">Transmembrane</keyword>
<keyword evidence="3 5" id="KW-1133">Transmembrane helix</keyword>
<keyword evidence="4 5" id="KW-0472">Membrane</keyword>
<dbReference type="GO" id="GO:0055088">
    <property type="term" value="P:lipid homeostasis"/>
    <property type="evidence" value="ECO:0007669"/>
    <property type="project" value="TreeGrafter"/>
</dbReference>
<accession>A0A7N8Y6F2</accession>
<sequence>MLVLGNLMLTTYLPHLFFAEFSFTCVIDLTSALEHDGIISGFMGFYEKTGEPYLGTPYAIMMCYWDGIYNYSCLSLCPRKAYRTLGLFWAGSLCANMSVFITGIVAALIKRTSALPCTISVTVQAANKTHAPHTSPAVTAHRTKEKTDLKHLLLAFQTAYLSVTRSNSSVGNVLFSLLSCSIYLKHYEPYLKDPVGYPRVMMLHLFFYGLPLLGAFVYGLLKPGCTWMSDWTVFFAGAIIQCQWAHIGGSLHPRTTAPFRIPNDAFWSVLAANLLYTVTPILVAFRVQSNPYFFLKIAPFPGQTGLPNSEEKDTKYKDK</sequence>
<dbReference type="GO" id="GO:0033116">
    <property type="term" value="C:endoplasmic reticulum-Golgi intermediate compartment membrane"/>
    <property type="evidence" value="ECO:0007669"/>
    <property type="project" value="TreeGrafter"/>
</dbReference>
<dbReference type="PROSITE" id="PS51751">
    <property type="entry name" value="EXPERA"/>
    <property type="match status" value="1"/>
</dbReference>
<dbReference type="GO" id="GO:0005789">
    <property type="term" value="C:endoplasmic reticulum membrane"/>
    <property type="evidence" value="ECO:0007669"/>
    <property type="project" value="TreeGrafter"/>
</dbReference>
<dbReference type="GeneTree" id="ENSGT00390000012913"/>
<dbReference type="GO" id="GO:0019216">
    <property type="term" value="P:regulation of lipid metabolic process"/>
    <property type="evidence" value="ECO:0007669"/>
    <property type="project" value="TreeGrafter"/>
</dbReference>
<name>A0A7N8Y6F2_9TELE</name>
<reference evidence="8" key="1">
    <citation type="submission" date="2025-08" db="UniProtKB">
        <authorList>
            <consortium name="Ensembl"/>
        </authorList>
    </citation>
    <scope>IDENTIFICATION</scope>
</reference>
<protein>
    <submittedName>
        <fullName evidence="8">Transmembrane 6 superfamily member 2b</fullName>
    </submittedName>
</protein>